<dbReference type="SMART" id="SM00530">
    <property type="entry name" value="HTH_XRE"/>
    <property type="match status" value="2"/>
</dbReference>
<dbReference type="Pfam" id="PF12844">
    <property type="entry name" value="HTH_19"/>
    <property type="match status" value="1"/>
</dbReference>
<dbReference type="PROSITE" id="PS50943">
    <property type="entry name" value="HTH_CROC1"/>
    <property type="match status" value="2"/>
</dbReference>
<dbReference type="Gene3D" id="1.10.260.40">
    <property type="entry name" value="lambda repressor-like DNA-binding domains"/>
    <property type="match status" value="2"/>
</dbReference>
<accession>A0A0D0FJY6</accession>
<dbReference type="Proteomes" id="UP000032076">
    <property type="component" value="Unassembled WGS sequence"/>
</dbReference>
<dbReference type="RefSeq" id="WP_041844666.1">
    <property type="nucleotide sequence ID" value="NZ_JAMAXM010000004.1"/>
</dbReference>
<dbReference type="OrthoDB" id="9812960at2"/>
<comment type="caution">
    <text evidence="3">The sequence shown here is derived from an EMBL/GenBank/DDBJ whole genome shotgun (WGS) entry which is preliminary data.</text>
</comment>
<dbReference type="EMBL" id="JXLU01000095">
    <property type="protein sequence ID" value="KIO72379.1"/>
    <property type="molecule type" value="Genomic_DNA"/>
</dbReference>
<dbReference type="InterPro" id="IPR050807">
    <property type="entry name" value="TransReg_Diox_bact_type"/>
</dbReference>
<evidence type="ECO:0000313" key="4">
    <source>
        <dbReference type="Proteomes" id="UP000032076"/>
    </source>
</evidence>
<dbReference type="SUPFAM" id="SSF47413">
    <property type="entry name" value="lambda repressor-like DNA-binding domains"/>
    <property type="match status" value="2"/>
</dbReference>
<evidence type="ECO:0000313" key="3">
    <source>
        <dbReference type="EMBL" id="KIO72379.1"/>
    </source>
</evidence>
<feature type="domain" description="HTH cro/C1-type" evidence="2">
    <location>
        <begin position="8"/>
        <end position="62"/>
    </location>
</feature>
<dbReference type="GO" id="GO:0003677">
    <property type="term" value="F:DNA binding"/>
    <property type="evidence" value="ECO:0007669"/>
    <property type="project" value="UniProtKB-KW"/>
</dbReference>
<dbReference type="InterPro" id="IPR001387">
    <property type="entry name" value="Cro/C1-type_HTH"/>
</dbReference>
<organism evidence="3 4">
    <name type="scientific">Caldibacillus thermoamylovorans</name>
    <dbReference type="NCBI Taxonomy" id="35841"/>
    <lineage>
        <taxon>Bacteria</taxon>
        <taxon>Bacillati</taxon>
        <taxon>Bacillota</taxon>
        <taxon>Bacilli</taxon>
        <taxon>Bacillales</taxon>
        <taxon>Bacillaceae</taxon>
        <taxon>Caldibacillus</taxon>
    </lineage>
</organism>
<name>A0A0D0FJY6_9BACI</name>
<proteinExistence type="predicted"/>
<dbReference type="GO" id="GO:0003700">
    <property type="term" value="F:DNA-binding transcription factor activity"/>
    <property type="evidence" value="ECO:0007669"/>
    <property type="project" value="TreeGrafter"/>
</dbReference>
<dbReference type="InterPro" id="IPR010982">
    <property type="entry name" value="Lambda_DNA-bd_dom_sf"/>
</dbReference>
<dbReference type="AlphaFoldDB" id="A0A0D0FJY6"/>
<protein>
    <recommendedName>
        <fullName evidence="2">HTH cro/C1-type domain-containing protein</fullName>
    </recommendedName>
</protein>
<dbReference type="CDD" id="cd00093">
    <property type="entry name" value="HTH_XRE"/>
    <property type="match status" value="1"/>
</dbReference>
<reference evidence="3 4" key="1">
    <citation type="submission" date="2015-01" db="EMBL/GenBank/DDBJ databases">
        <title>Draft Genome Sequences of Four Bacillus thermoamylovorans Strains, Isolated From Food Products.</title>
        <authorList>
            <person name="Krawcyk A.O."/>
            <person name="Berendsen E.M."/>
            <person name="Eijlander R.T."/>
            <person name="de Jong A."/>
            <person name="Wells-Bennik M."/>
            <person name="Kuipers O.P."/>
        </authorList>
    </citation>
    <scope>NUCLEOTIDE SEQUENCE [LARGE SCALE GENOMIC DNA]</scope>
    <source>
        <strain evidence="3 4">B4167</strain>
    </source>
</reference>
<dbReference type="PANTHER" id="PTHR46797:SF1">
    <property type="entry name" value="METHYLPHOSPHONATE SYNTHASE"/>
    <property type="match status" value="1"/>
</dbReference>
<keyword evidence="1" id="KW-0238">DNA-binding</keyword>
<gene>
    <name evidence="3" type="ORF">B4167_1069</name>
</gene>
<feature type="domain" description="HTH cro/C1-type" evidence="2">
    <location>
        <begin position="102"/>
        <end position="157"/>
    </location>
</feature>
<dbReference type="Pfam" id="PF01381">
    <property type="entry name" value="HTH_3"/>
    <property type="match status" value="1"/>
</dbReference>
<dbReference type="GO" id="GO:0005829">
    <property type="term" value="C:cytosol"/>
    <property type="evidence" value="ECO:0007669"/>
    <property type="project" value="TreeGrafter"/>
</dbReference>
<evidence type="ECO:0000259" key="2">
    <source>
        <dbReference type="PROSITE" id="PS50943"/>
    </source>
</evidence>
<dbReference type="PANTHER" id="PTHR46797">
    <property type="entry name" value="HTH-TYPE TRANSCRIPTIONAL REGULATOR"/>
    <property type="match status" value="1"/>
</dbReference>
<evidence type="ECO:0000256" key="1">
    <source>
        <dbReference type="ARBA" id="ARBA00023125"/>
    </source>
</evidence>
<sequence length="255" mass="29484">MSEIGDFIKRIRIENEMNITDLARLSGISRPYLSQIESGKRNPSNDLLYKLSKALDVSYSVMLEKAGDKELAKAVKNSRSNYDDLINRIVDLQKNDSLGEFIRAIRIALNYSIDDIAKTTGLPVSVLKSIESNKETEIDKETLYRISLHFEKDLLNIFTALLQLAGHVELPDHSYIDILYENSGSIEESQKVEEMLIQHRFSNKSYIELLQEQERKSNTFHLEKVLSNDSEVYYEDVLLTNEEKDKIKKFIMHFL</sequence>